<comment type="caution">
    <text evidence="2">The sequence shown here is derived from an EMBL/GenBank/DDBJ whole genome shotgun (WGS) entry which is preliminary data.</text>
</comment>
<dbReference type="AlphaFoldDB" id="A0A8J8T4D6"/>
<name>A0A8J8T4D6_HALGN</name>
<evidence type="ECO:0000313" key="2">
    <source>
        <dbReference type="EMBL" id="TNV81799.1"/>
    </source>
</evidence>
<protein>
    <submittedName>
        <fullName evidence="2">Uncharacterized protein</fullName>
    </submittedName>
</protein>
<feature type="compositionally biased region" description="Low complexity" evidence="1">
    <location>
        <begin position="64"/>
        <end position="81"/>
    </location>
</feature>
<dbReference type="EMBL" id="RRYP01005723">
    <property type="protein sequence ID" value="TNV81799.1"/>
    <property type="molecule type" value="Genomic_DNA"/>
</dbReference>
<gene>
    <name evidence="2" type="ORF">FGO68_gene7947</name>
</gene>
<accession>A0A8J8T4D6</accession>
<feature type="region of interest" description="Disordered" evidence="1">
    <location>
        <begin position="62"/>
        <end position="81"/>
    </location>
</feature>
<proteinExistence type="predicted"/>
<evidence type="ECO:0000256" key="1">
    <source>
        <dbReference type="SAM" id="MobiDB-lite"/>
    </source>
</evidence>
<dbReference type="Proteomes" id="UP000785679">
    <property type="component" value="Unassembled WGS sequence"/>
</dbReference>
<keyword evidence="3" id="KW-1185">Reference proteome</keyword>
<organism evidence="2 3">
    <name type="scientific">Halteria grandinella</name>
    <dbReference type="NCBI Taxonomy" id="5974"/>
    <lineage>
        <taxon>Eukaryota</taxon>
        <taxon>Sar</taxon>
        <taxon>Alveolata</taxon>
        <taxon>Ciliophora</taxon>
        <taxon>Intramacronucleata</taxon>
        <taxon>Spirotrichea</taxon>
        <taxon>Stichotrichia</taxon>
        <taxon>Sporadotrichida</taxon>
        <taxon>Halteriidae</taxon>
        <taxon>Halteria</taxon>
    </lineage>
</organism>
<dbReference type="OrthoDB" id="313012at2759"/>
<sequence length="507" mass="56915">MHQVQNINSLSTDAKVAQFLSDLRNAAAQIKANQQQQKSLMQQNQDGQYQALLQGAHMPQQINQSTPLSSQSAQPSQMQQQFTAQLNNQSQFANFIQQKSFQTPCDIRTDTGHVINDSYLRATNHPMHARQQVAIQNQSAMLSQEHNIEGIHSINQQVLHKISLAKSSAAFSGYTPFQMTDLHNLTNLDQIVAGKLIQSQIANFGLNQLQMQQHGQQTLNAKNQESIQQYHHLADPNLNFSQGDYFPKDAESQSHLHHHPQNATSYIKPPNHSFNFKFAAQPPSHHQTGSGMLPSLNYFVGSAGGVNGHAMIKDVAVTASAQGFMAQQYQGNQCFPAAQTSNNIIEGAQLEPRYQQSLATQIQSTMQMNCIRPQQSSIHSKLMVRVRSESRDDLSQDCDENEMSRKKKGCKVIVNCEHTTEKHYAKGMCYLCYHKKGRTKLAFLCEHKSDVHYSKGLCQTCYISQYSEVRKRRRLERKLKKAALHGQMVPLLGGIREPVQVGAKVLV</sequence>
<reference evidence="2" key="1">
    <citation type="submission" date="2019-06" db="EMBL/GenBank/DDBJ databases">
        <authorList>
            <person name="Zheng W."/>
        </authorList>
    </citation>
    <scope>NUCLEOTIDE SEQUENCE</scope>
    <source>
        <strain evidence="2">QDHG01</strain>
    </source>
</reference>
<evidence type="ECO:0000313" key="3">
    <source>
        <dbReference type="Proteomes" id="UP000785679"/>
    </source>
</evidence>